<dbReference type="Gramene" id="ERM96241">
    <property type="protein sequence ID" value="ERM96241"/>
    <property type="gene ID" value="AMTR_s00001p00141440"/>
</dbReference>
<dbReference type="SUPFAM" id="SSF50978">
    <property type="entry name" value="WD40 repeat-like"/>
    <property type="match status" value="1"/>
</dbReference>
<evidence type="ECO:0000256" key="2">
    <source>
        <dbReference type="ARBA" id="ARBA00022737"/>
    </source>
</evidence>
<dbReference type="eggNOG" id="KOG1334">
    <property type="taxonomic scope" value="Eukaryota"/>
</dbReference>
<keyword evidence="1 3" id="KW-0853">WD repeat</keyword>
<protein>
    <submittedName>
        <fullName evidence="5">Uncharacterized protein</fullName>
    </submittedName>
</protein>
<dbReference type="InterPro" id="IPR045151">
    <property type="entry name" value="DCAF8"/>
</dbReference>
<dbReference type="PROSITE" id="PS50294">
    <property type="entry name" value="WD_REPEATS_REGION"/>
    <property type="match status" value="1"/>
</dbReference>
<dbReference type="OrthoDB" id="4869960at2759"/>
<dbReference type="InterPro" id="IPR001680">
    <property type="entry name" value="WD40_rpt"/>
</dbReference>
<dbReference type="PANTHER" id="PTHR15574">
    <property type="entry name" value="WD REPEAT DOMAIN-CONTAINING FAMILY"/>
    <property type="match status" value="1"/>
</dbReference>
<feature type="repeat" description="WD" evidence="3">
    <location>
        <begin position="349"/>
        <end position="380"/>
    </location>
</feature>
<evidence type="ECO:0000256" key="3">
    <source>
        <dbReference type="PROSITE-ProRule" id="PRU00221"/>
    </source>
</evidence>
<dbReference type="Pfam" id="PF00400">
    <property type="entry name" value="WD40"/>
    <property type="match status" value="3"/>
</dbReference>
<dbReference type="Proteomes" id="UP000017836">
    <property type="component" value="Unassembled WGS sequence"/>
</dbReference>
<dbReference type="InterPro" id="IPR036322">
    <property type="entry name" value="WD40_repeat_dom_sf"/>
</dbReference>
<evidence type="ECO:0000313" key="6">
    <source>
        <dbReference type="Proteomes" id="UP000017836"/>
    </source>
</evidence>
<sequence>MDPTAKTPKVINRGIDEIWQRQFGMVRPRAFAQRIAGFEELVLRLDQYAKLEMHQGCVNTVHFNSSGDLLVSGSDDRLVILWDWDSQCVKLSFHSGHTNNVFQARIMPFSDDRSIVTCAADGQVRYAKILEGGQVDTVKLARHGGRAYKLAIERGSPHIFYSCGEDGLVQHFDLRTRMPTKLFTCTSFHDSHIVYLNAITIDPQNPNLFAIGGSDEYARLYDIRKCKWDGSSDNGHSTDSFCPPHLIGKGHVNITGLAFSNQSELLVSYNNELIYLFPKELGLGPEPGSASSSSMDKKNGPQVYKGHHNTDTVKGVNFFGPNCEYVVSGSDCGRIFIWKKKSGKLVRLMHGDKHVVNCIEPHPHATVLASSGLENNVKIWTPRATAPFSLPENLEELLNGRESLAHFATLREIIMHIFPSSERGTSRSRRRARGGEGDGEGEDDEEEEAVGEAELEQYIIGFADRDASDDDNGGNDDGDEHPGDCRVS</sequence>
<gene>
    <name evidence="5" type="ORF">AMTR_s00001p00141440</name>
</gene>
<dbReference type="InterPro" id="IPR015943">
    <property type="entry name" value="WD40/YVTN_repeat-like_dom_sf"/>
</dbReference>
<dbReference type="HOGENOM" id="CLU_012381_5_0_1"/>
<accession>W1NL95</accession>
<dbReference type="Gene3D" id="2.130.10.10">
    <property type="entry name" value="YVTN repeat-like/Quinoprotein amine dehydrogenase"/>
    <property type="match status" value="1"/>
</dbReference>
<dbReference type="EMBL" id="KI397142">
    <property type="protein sequence ID" value="ERM96241.1"/>
    <property type="molecule type" value="Genomic_DNA"/>
</dbReference>
<dbReference type="GO" id="GO:0080008">
    <property type="term" value="C:Cul4-RING E3 ubiquitin ligase complex"/>
    <property type="evidence" value="ECO:0000318"/>
    <property type="project" value="GO_Central"/>
</dbReference>
<feature type="repeat" description="WD" evidence="3">
    <location>
        <begin position="51"/>
        <end position="83"/>
    </location>
</feature>
<feature type="compositionally biased region" description="Acidic residues" evidence="4">
    <location>
        <begin position="437"/>
        <end position="455"/>
    </location>
</feature>
<proteinExistence type="predicted"/>
<dbReference type="PROSITE" id="PS50082">
    <property type="entry name" value="WD_REPEATS_2"/>
    <property type="match status" value="2"/>
</dbReference>
<dbReference type="OMA" id="DQMVMLW"/>
<dbReference type="AlphaFoldDB" id="W1NL95"/>
<evidence type="ECO:0000256" key="1">
    <source>
        <dbReference type="ARBA" id="ARBA00022574"/>
    </source>
</evidence>
<reference evidence="6" key="1">
    <citation type="journal article" date="2013" name="Science">
        <title>The Amborella genome and the evolution of flowering plants.</title>
        <authorList>
            <consortium name="Amborella Genome Project"/>
        </authorList>
    </citation>
    <scope>NUCLEOTIDE SEQUENCE [LARGE SCALE GENOMIC DNA]</scope>
</reference>
<keyword evidence="6" id="KW-1185">Reference proteome</keyword>
<keyword evidence="2" id="KW-0677">Repeat</keyword>
<dbReference type="KEGG" id="atr:18424169"/>
<dbReference type="PANTHER" id="PTHR15574:SF21">
    <property type="entry name" value="DDB1- AND CUL4-ASSOCIATED FACTOR 8"/>
    <property type="match status" value="1"/>
</dbReference>
<feature type="region of interest" description="Disordered" evidence="4">
    <location>
        <begin position="421"/>
        <end position="488"/>
    </location>
</feature>
<feature type="compositionally biased region" description="Acidic residues" evidence="4">
    <location>
        <begin position="467"/>
        <end position="479"/>
    </location>
</feature>
<dbReference type="STRING" id="13333.W1NL95"/>
<evidence type="ECO:0000313" key="5">
    <source>
        <dbReference type="EMBL" id="ERM96241.1"/>
    </source>
</evidence>
<evidence type="ECO:0000256" key="4">
    <source>
        <dbReference type="SAM" id="MobiDB-lite"/>
    </source>
</evidence>
<dbReference type="SMART" id="SM00320">
    <property type="entry name" value="WD40"/>
    <property type="match status" value="7"/>
</dbReference>
<organism evidence="5 6">
    <name type="scientific">Amborella trichopoda</name>
    <dbReference type="NCBI Taxonomy" id="13333"/>
    <lineage>
        <taxon>Eukaryota</taxon>
        <taxon>Viridiplantae</taxon>
        <taxon>Streptophyta</taxon>
        <taxon>Embryophyta</taxon>
        <taxon>Tracheophyta</taxon>
        <taxon>Spermatophyta</taxon>
        <taxon>Magnoliopsida</taxon>
        <taxon>Amborellales</taxon>
        <taxon>Amborellaceae</taxon>
        <taxon>Amborella</taxon>
    </lineage>
</organism>
<name>W1NL95_AMBTC</name>
<dbReference type="GO" id="GO:0005737">
    <property type="term" value="C:cytoplasm"/>
    <property type="evidence" value="ECO:0000318"/>
    <property type="project" value="GO_Central"/>
</dbReference>